<gene>
    <name evidence="2" type="ORF">CU098_006194</name>
</gene>
<dbReference type="EMBL" id="PJQM01003864">
    <property type="protein sequence ID" value="RCH86764.1"/>
    <property type="molecule type" value="Genomic_DNA"/>
</dbReference>
<evidence type="ECO:0000313" key="3">
    <source>
        <dbReference type="Proteomes" id="UP000253551"/>
    </source>
</evidence>
<comment type="caution">
    <text evidence="2">The sequence shown here is derived from an EMBL/GenBank/DDBJ whole genome shotgun (WGS) entry which is preliminary data.</text>
</comment>
<evidence type="ECO:0000313" key="2">
    <source>
        <dbReference type="EMBL" id="RCH86764.1"/>
    </source>
</evidence>
<proteinExistence type="predicted"/>
<accession>A0A367J9Y5</accession>
<sequence>MVQFTHILYIGLAIATSAQAAAISRLASAVSSSSSVIADVEPAEYQQLVSCRLMPVCYSKSTVFIQDPCRAEFGTGWARVFDLPCLTNPVNVQYLCCKS</sequence>
<feature type="signal peptide" evidence="1">
    <location>
        <begin position="1"/>
        <end position="20"/>
    </location>
</feature>
<organism evidence="2 3">
    <name type="scientific">Rhizopus stolonifer</name>
    <name type="common">Rhizopus nigricans</name>
    <dbReference type="NCBI Taxonomy" id="4846"/>
    <lineage>
        <taxon>Eukaryota</taxon>
        <taxon>Fungi</taxon>
        <taxon>Fungi incertae sedis</taxon>
        <taxon>Mucoromycota</taxon>
        <taxon>Mucoromycotina</taxon>
        <taxon>Mucoromycetes</taxon>
        <taxon>Mucorales</taxon>
        <taxon>Mucorineae</taxon>
        <taxon>Rhizopodaceae</taxon>
        <taxon>Rhizopus</taxon>
    </lineage>
</organism>
<dbReference type="OrthoDB" id="10331130at2759"/>
<reference evidence="2 3" key="1">
    <citation type="journal article" date="2018" name="G3 (Bethesda)">
        <title>Phylogenetic and Phylogenomic Definition of Rhizopus Species.</title>
        <authorList>
            <person name="Gryganskyi A.P."/>
            <person name="Golan J."/>
            <person name="Dolatabadi S."/>
            <person name="Mondo S."/>
            <person name="Robb S."/>
            <person name="Idnurm A."/>
            <person name="Muszewska A."/>
            <person name="Steczkiewicz K."/>
            <person name="Masonjones S."/>
            <person name="Liao H.L."/>
            <person name="Gajdeczka M.T."/>
            <person name="Anike F."/>
            <person name="Vuek A."/>
            <person name="Anishchenko I.M."/>
            <person name="Voigt K."/>
            <person name="de Hoog G.S."/>
            <person name="Smith M.E."/>
            <person name="Heitman J."/>
            <person name="Vilgalys R."/>
            <person name="Stajich J.E."/>
        </authorList>
    </citation>
    <scope>NUCLEOTIDE SEQUENCE [LARGE SCALE GENOMIC DNA]</scope>
    <source>
        <strain evidence="2 3">LSU 92-RS-03</strain>
    </source>
</reference>
<keyword evidence="1" id="KW-0732">Signal</keyword>
<evidence type="ECO:0000256" key="1">
    <source>
        <dbReference type="SAM" id="SignalP"/>
    </source>
</evidence>
<protein>
    <submittedName>
        <fullName evidence="2">Uncharacterized protein</fullName>
    </submittedName>
</protein>
<dbReference type="AlphaFoldDB" id="A0A367J9Y5"/>
<keyword evidence="3" id="KW-1185">Reference proteome</keyword>
<name>A0A367J9Y5_RHIST</name>
<feature type="chain" id="PRO_5017057584" evidence="1">
    <location>
        <begin position="21"/>
        <end position="99"/>
    </location>
</feature>
<dbReference type="Proteomes" id="UP000253551">
    <property type="component" value="Unassembled WGS sequence"/>
</dbReference>